<evidence type="ECO:0000256" key="4">
    <source>
        <dbReference type="ARBA" id="ARBA00022692"/>
    </source>
</evidence>
<dbReference type="Pfam" id="PF13715">
    <property type="entry name" value="CarbopepD_reg_2"/>
    <property type="match status" value="1"/>
</dbReference>
<keyword evidence="11" id="KW-1185">Reference proteome</keyword>
<evidence type="ECO:0000256" key="5">
    <source>
        <dbReference type="ARBA" id="ARBA00023136"/>
    </source>
</evidence>
<sequence length="1179" mass="131164">MDTKALPPPSFAWLKIFAITGLLFWSLLPESAVAAERKFQEKSIEQIYISIKLKDVKLEDAFSTIVEKADLNFQYDKKLVINKKLKRNFDNESLGELLRYISKETGLSFKRVNETIYVTAAGSRTVTEEIKIPSSSKAEKPESSVRLPVEQVYAQRMQHVMSNAVAAMAVTVAGKVSDEKGEGLPGVNVIEKGTSNGTSTDTNGEFKITVSSSSSVLTFSFIGFVSQDMAVGNQQTVSVTMKAEDKSLEEVIVVGYGTQKKVNVTGAVSSIKIDDKITSRSLSNVSSGLSGLVPGLAVTQNSGMAGRNNAALIIRGMGTVNNSSPLVVVDGMPDVDINRINMNDIETISVLKDATSSSVYGSRAANGVILITTKSGKGQEKATINFTGNYAVQVPTKAYDFMSDYPRALTLHQRAAAVNTLRSNWLFKDGTIDQWMALGMIDPLKYPSTDWWDVIMRNGAIQNYNLSASGGSDKSNFFISVGLMDEKGLQVNNDYKRYNARFNYDYKIRKNINTGIKFNGNWSKLTYALEDGFTDDDPANTAGFDMQYAIAGIVPYDPVTGYFGGVMAYNEDPQAYNPYTVYVNNLNKQNRQEANTSIYLDWTPIKGLTARVDYALNYYNQFRWNASMPNQSYNFQTNSFGSRVYVGANAGVGNFTNTGFKTMLNGRLNYNTTIAKNHEIGAMFVYSEEYWYDRFQSTSRNDRLYPTLHEVDAALTDIQGTGGNSSTEGLRSYIGRVNYAAFDKYLLELNFRSDGSSKFLPGSQYGFFPSAALGWRFTEEGFINSFTSRFLTNGKLRASYGSLGNNSGVDRYEQQQTLAASNYMIGGGIVKGFINKKLINPNLSWETTKVLNIGMDLGFLNNRLTTDIDYYDRLTTGMNRPSEMSVLLTGAYDAPRRNIGNLRNRGVEINLAWRDKMGEVTYMFNFNGSYNATKLEKWNEFLGRGATTSVNGVTTSGNTVFIGMPYSYLYTYEDAGIAQTWQDIYNATPQGASPGDILRKDINGDGRIDDNDKKAYPKTQRNRPTTNFSMNANFSWKGIDLTFLLQGSAGRKDFWINNYNNVNFGTQRYASTVQHWENPWSVENRSGAWPRLAGNANREETTFWLDNLAYLRVKNVQLGYNLPPALLRKIGITNFRIFASTENLATFTKFRGLDPEMDGNKSDAYPLNKSYSVGINIGI</sequence>
<feature type="compositionally biased region" description="Basic and acidic residues" evidence="8">
    <location>
        <begin position="997"/>
        <end position="1015"/>
    </location>
</feature>
<gene>
    <name evidence="10" type="ORF">SAMN04487995_1710</name>
</gene>
<evidence type="ECO:0000256" key="8">
    <source>
        <dbReference type="SAM" id="MobiDB-lite"/>
    </source>
</evidence>
<evidence type="ECO:0000256" key="1">
    <source>
        <dbReference type="ARBA" id="ARBA00004571"/>
    </source>
</evidence>
<dbReference type="EMBL" id="FNXY01000002">
    <property type="protein sequence ID" value="SEI62377.1"/>
    <property type="molecule type" value="Genomic_DNA"/>
</dbReference>
<dbReference type="AlphaFoldDB" id="A0A1H6SCA7"/>
<accession>A0A1H6SCA7</accession>
<proteinExistence type="inferred from homology"/>
<dbReference type="SUPFAM" id="SSF49464">
    <property type="entry name" value="Carboxypeptidase regulatory domain-like"/>
    <property type="match status" value="1"/>
</dbReference>
<feature type="domain" description="TonB-dependent receptor plug" evidence="9">
    <location>
        <begin position="261"/>
        <end position="368"/>
    </location>
</feature>
<dbReference type="RefSeq" id="WP_090334565.1">
    <property type="nucleotide sequence ID" value="NZ_FNXY01000002.1"/>
</dbReference>
<dbReference type="Gene3D" id="2.40.170.20">
    <property type="entry name" value="TonB-dependent receptor, beta-barrel domain"/>
    <property type="match status" value="1"/>
</dbReference>
<dbReference type="Gene3D" id="2.170.130.10">
    <property type="entry name" value="TonB-dependent receptor, plug domain"/>
    <property type="match status" value="1"/>
</dbReference>
<keyword evidence="2 7" id="KW-0813">Transport</keyword>
<protein>
    <submittedName>
        <fullName evidence="10">TonB-linked outer membrane protein, SusC/RagA family</fullName>
    </submittedName>
</protein>
<dbReference type="PROSITE" id="PS52016">
    <property type="entry name" value="TONB_DEPENDENT_REC_3"/>
    <property type="match status" value="1"/>
</dbReference>
<dbReference type="STRING" id="408657.SAMN04487995_1710"/>
<dbReference type="Pfam" id="PF07715">
    <property type="entry name" value="Plug"/>
    <property type="match status" value="1"/>
</dbReference>
<comment type="similarity">
    <text evidence="7">Belongs to the TonB-dependent receptor family.</text>
</comment>
<dbReference type="SUPFAM" id="SSF56935">
    <property type="entry name" value="Porins"/>
    <property type="match status" value="1"/>
</dbReference>
<dbReference type="Proteomes" id="UP000199532">
    <property type="component" value="Unassembled WGS sequence"/>
</dbReference>
<dbReference type="NCBIfam" id="TIGR04057">
    <property type="entry name" value="SusC_RagA_signa"/>
    <property type="match status" value="1"/>
</dbReference>
<dbReference type="InterPro" id="IPR023997">
    <property type="entry name" value="TonB-dep_OMP_SusC/RagA_CS"/>
</dbReference>
<evidence type="ECO:0000313" key="11">
    <source>
        <dbReference type="Proteomes" id="UP000199532"/>
    </source>
</evidence>
<organism evidence="10 11">
    <name type="scientific">Dyadobacter koreensis</name>
    <dbReference type="NCBI Taxonomy" id="408657"/>
    <lineage>
        <taxon>Bacteria</taxon>
        <taxon>Pseudomonadati</taxon>
        <taxon>Bacteroidota</taxon>
        <taxon>Cytophagia</taxon>
        <taxon>Cytophagales</taxon>
        <taxon>Spirosomataceae</taxon>
        <taxon>Dyadobacter</taxon>
    </lineage>
</organism>
<keyword evidence="4 7" id="KW-0812">Transmembrane</keyword>
<dbReference type="FunFam" id="2.170.130.10:FF:000003">
    <property type="entry name" value="SusC/RagA family TonB-linked outer membrane protein"/>
    <property type="match status" value="1"/>
</dbReference>
<dbReference type="InterPro" id="IPR036942">
    <property type="entry name" value="Beta-barrel_TonB_sf"/>
</dbReference>
<dbReference type="InterPro" id="IPR012910">
    <property type="entry name" value="Plug_dom"/>
</dbReference>
<dbReference type="NCBIfam" id="TIGR04056">
    <property type="entry name" value="OMP_RagA_SusC"/>
    <property type="match status" value="1"/>
</dbReference>
<dbReference type="InterPro" id="IPR008969">
    <property type="entry name" value="CarboxyPept-like_regulatory"/>
</dbReference>
<evidence type="ECO:0000256" key="3">
    <source>
        <dbReference type="ARBA" id="ARBA00022452"/>
    </source>
</evidence>
<comment type="subcellular location">
    <subcellularLocation>
        <location evidence="1 7">Cell outer membrane</location>
        <topology evidence="1 7">Multi-pass membrane protein</topology>
    </subcellularLocation>
</comment>
<evidence type="ECO:0000313" key="10">
    <source>
        <dbReference type="EMBL" id="SEI62377.1"/>
    </source>
</evidence>
<evidence type="ECO:0000259" key="9">
    <source>
        <dbReference type="Pfam" id="PF07715"/>
    </source>
</evidence>
<dbReference type="GO" id="GO:0009279">
    <property type="term" value="C:cell outer membrane"/>
    <property type="evidence" value="ECO:0007669"/>
    <property type="project" value="UniProtKB-SubCell"/>
</dbReference>
<dbReference type="Gene3D" id="2.60.40.1120">
    <property type="entry name" value="Carboxypeptidase-like, regulatory domain"/>
    <property type="match status" value="1"/>
</dbReference>
<keyword evidence="6 7" id="KW-0998">Cell outer membrane</keyword>
<feature type="region of interest" description="Disordered" evidence="8">
    <location>
        <begin position="995"/>
        <end position="1024"/>
    </location>
</feature>
<reference evidence="10 11" key="1">
    <citation type="submission" date="2016-10" db="EMBL/GenBank/DDBJ databases">
        <authorList>
            <person name="de Groot N.N."/>
        </authorList>
    </citation>
    <scope>NUCLEOTIDE SEQUENCE [LARGE SCALE GENOMIC DNA]</scope>
    <source>
        <strain evidence="10 11">DSM 19938</strain>
    </source>
</reference>
<dbReference type="OrthoDB" id="899266at2"/>
<dbReference type="InterPro" id="IPR023996">
    <property type="entry name" value="TonB-dep_OMP_SusC/RagA"/>
</dbReference>
<dbReference type="InterPro" id="IPR037066">
    <property type="entry name" value="Plug_dom_sf"/>
</dbReference>
<keyword evidence="5 7" id="KW-0472">Membrane</keyword>
<keyword evidence="3 7" id="KW-1134">Transmembrane beta strand</keyword>
<evidence type="ECO:0000256" key="2">
    <source>
        <dbReference type="ARBA" id="ARBA00022448"/>
    </source>
</evidence>
<evidence type="ECO:0000256" key="6">
    <source>
        <dbReference type="ARBA" id="ARBA00023237"/>
    </source>
</evidence>
<evidence type="ECO:0000256" key="7">
    <source>
        <dbReference type="PROSITE-ProRule" id="PRU01360"/>
    </source>
</evidence>
<name>A0A1H6SCA7_9BACT</name>
<dbReference type="InterPro" id="IPR039426">
    <property type="entry name" value="TonB-dep_rcpt-like"/>
</dbReference>